<evidence type="ECO:0000313" key="4">
    <source>
        <dbReference type="Proteomes" id="UP000198531"/>
    </source>
</evidence>
<dbReference type="Pfam" id="PF00753">
    <property type="entry name" value="Lactamase_B"/>
    <property type="match status" value="1"/>
</dbReference>
<organism evidence="3 4">
    <name type="scientific">Halogeometricum rufum</name>
    <dbReference type="NCBI Taxonomy" id="553469"/>
    <lineage>
        <taxon>Archaea</taxon>
        <taxon>Methanobacteriati</taxon>
        <taxon>Methanobacteriota</taxon>
        <taxon>Stenosarchaea group</taxon>
        <taxon>Halobacteria</taxon>
        <taxon>Halobacteriales</taxon>
        <taxon>Haloferacaceae</taxon>
        <taxon>Halogeometricum</taxon>
    </lineage>
</organism>
<gene>
    <name evidence="3" type="ORF">SAMN04487947_3498</name>
</gene>
<name>A0A1I6IPV7_9EURY</name>
<feature type="domain" description="Metallo-beta-lactamase" evidence="2">
    <location>
        <begin position="37"/>
        <end position="228"/>
    </location>
</feature>
<dbReference type="InterPro" id="IPR001279">
    <property type="entry name" value="Metallo-B-lactamas"/>
</dbReference>
<evidence type="ECO:0000259" key="2">
    <source>
        <dbReference type="SMART" id="SM00849"/>
    </source>
</evidence>
<accession>A0A1I6IPV7</accession>
<dbReference type="STRING" id="553469.SAMN04487947_3498"/>
<feature type="compositionally biased region" description="Acidic residues" evidence="1">
    <location>
        <begin position="566"/>
        <end position="576"/>
    </location>
</feature>
<dbReference type="EMBL" id="FOYT01000004">
    <property type="protein sequence ID" value="SFR68772.1"/>
    <property type="molecule type" value="Genomic_DNA"/>
</dbReference>
<dbReference type="AlphaFoldDB" id="A0A1I6IPV7"/>
<evidence type="ECO:0000256" key="1">
    <source>
        <dbReference type="SAM" id="MobiDB-lite"/>
    </source>
</evidence>
<feature type="compositionally biased region" description="Basic and acidic residues" evidence="1">
    <location>
        <begin position="454"/>
        <end position="463"/>
    </location>
</feature>
<sequence>MSTEPATDPGFAGLDDHPVELSYQHANPSAGNESVLLRFGYEGRDGDACLLVDAGADASLDRLLGPEDRLVGVCLTHAHLDHYRSLPACIDEDVPVYASPATAAMAGDVLDVASERHDVTDRGVADALVGVDGWTTVCPGVRLHPLPAGHAPGAVGFLVRFEDGDDHHDVVVTGDFTHTDCAGAPGFQTDLATDVELLFLTAATASDPGDALTDALGDALERATAGGRTLVTAGALVGVHVATLVAAANAELDVSVPVRLVGQTAKLYDALGYDHDAVETVPVFEDPRTCLTPGTVTIAGPEVPVDDSSERLYGELKDDADAALVQLVTSGSPPVQTGGCVSTHYELSMHPTESGLRSVVTDLEPIQTVLTHCRGTDEYNDLPTCVWSPGDDTVYPLYRDDSWCPPPWMSNVRRRDTSETTRLGAFAGDAFADLSLPSLDRVSTPNLAAEGVDADRLADRLAGRPDTTTVGHSESTDGSPDAEPPRDDQTATSTSDSDTMSDADTSDDGTDHELYRTAGADVDIEVPADFEETLPSPNNIISARARRRVLGGDGDEDEGTATPVDEHEESTVDEPDDRTTDTETAPDTTDDGAEADTSSDSVDSPKVESFTSTDDGLEATTTLDVELDPILAALLERHRATTDDDRSLGTVVADAVEAYLDAVLRDELTPSATTTTVSVTVDGLLDETLTDAVETADVGDLDAAVRDHIAAAIADDLQTTVTTDLGRCASLLRAVHETHDAFETRADVVDAAVERYLATTASAD</sequence>
<dbReference type="CDD" id="cd06262">
    <property type="entry name" value="metallo-hydrolase-like_MBL-fold"/>
    <property type="match status" value="1"/>
</dbReference>
<dbReference type="OrthoDB" id="326442at2157"/>
<dbReference type="Gene3D" id="3.60.15.10">
    <property type="entry name" value="Ribonuclease Z/Hydroxyacylglutathione hydrolase-like"/>
    <property type="match status" value="1"/>
</dbReference>
<feature type="region of interest" description="Disordered" evidence="1">
    <location>
        <begin position="545"/>
        <end position="617"/>
    </location>
</feature>
<dbReference type="SUPFAM" id="SSF56281">
    <property type="entry name" value="Metallo-hydrolase/oxidoreductase"/>
    <property type="match status" value="1"/>
</dbReference>
<keyword evidence="4" id="KW-1185">Reference proteome</keyword>
<feature type="compositionally biased region" description="Acidic residues" evidence="1">
    <location>
        <begin position="499"/>
        <end position="508"/>
    </location>
</feature>
<protein>
    <submittedName>
        <fullName evidence="3">Putative mRNA 3-end processing factor</fullName>
    </submittedName>
</protein>
<reference evidence="4" key="1">
    <citation type="submission" date="2016-10" db="EMBL/GenBank/DDBJ databases">
        <authorList>
            <person name="Varghese N."/>
            <person name="Submissions S."/>
        </authorList>
    </citation>
    <scope>NUCLEOTIDE SEQUENCE [LARGE SCALE GENOMIC DNA]</scope>
    <source>
        <strain evidence="4">CGMCC 1.7736</strain>
    </source>
</reference>
<dbReference type="RefSeq" id="WP_089810026.1">
    <property type="nucleotide sequence ID" value="NZ_FOYT01000004.1"/>
</dbReference>
<proteinExistence type="predicted"/>
<feature type="compositionally biased region" description="Polar residues" evidence="1">
    <location>
        <begin position="466"/>
        <end position="478"/>
    </location>
</feature>
<dbReference type="InterPro" id="IPR036866">
    <property type="entry name" value="RibonucZ/Hydroxyglut_hydro"/>
</dbReference>
<evidence type="ECO:0000313" key="3">
    <source>
        <dbReference type="EMBL" id="SFR68772.1"/>
    </source>
</evidence>
<dbReference type="SMART" id="SM00849">
    <property type="entry name" value="Lactamase_B"/>
    <property type="match status" value="1"/>
</dbReference>
<dbReference type="Proteomes" id="UP000198531">
    <property type="component" value="Unassembled WGS sequence"/>
</dbReference>
<feature type="region of interest" description="Disordered" evidence="1">
    <location>
        <begin position="454"/>
        <end position="513"/>
    </location>
</feature>